<feature type="domain" description="Band 7" evidence="2">
    <location>
        <begin position="51"/>
        <end position="233"/>
    </location>
</feature>
<dbReference type="EMBL" id="LAZR01006624">
    <property type="protein sequence ID" value="KKM90805.1"/>
    <property type="molecule type" value="Genomic_DNA"/>
</dbReference>
<dbReference type="Pfam" id="PF01145">
    <property type="entry name" value="Band_7"/>
    <property type="match status" value="1"/>
</dbReference>
<feature type="coiled-coil region" evidence="1">
    <location>
        <begin position="223"/>
        <end position="271"/>
    </location>
</feature>
<organism evidence="3">
    <name type="scientific">marine sediment metagenome</name>
    <dbReference type="NCBI Taxonomy" id="412755"/>
    <lineage>
        <taxon>unclassified sequences</taxon>
        <taxon>metagenomes</taxon>
        <taxon>ecological metagenomes</taxon>
    </lineage>
</organism>
<evidence type="ECO:0000259" key="2">
    <source>
        <dbReference type="Pfam" id="PF01145"/>
    </source>
</evidence>
<evidence type="ECO:0000256" key="1">
    <source>
        <dbReference type="SAM" id="Coils"/>
    </source>
</evidence>
<proteinExistence type="predicted"/>
<keyword evidence="1" id="KW-0175">Coiled coil</keyword>
<dbReference type="SUPFAM" id="SSF117892">
    <property type="entry name" value="Band 7/SPFH domain"/>
    <property type="match status" value="1"/>
</dbReference>
<reference evidence="3" key="1">
    <citation type="journal article" date="2015" name="Nature">
        <title>Complex archaea that bridge the gap between prokaryotes and eukaryotes.</title>
        <authorList>
            <person name="Spang A."/>
            <person name="Saw J.H."/>
            <person name="Jorgensen S.L."/>
            <person name="Zaremba-Niedzwiedzka K."/>
            <person name="Martijn J."/>
            <person name="Lind A.E."/>
            <person name="van Eijk R."/>
            <person name="Schleper C."/>
            <person name="Guy L."/>
            <person name="Ettema T.J."/>
        </authorList>
    </citation>
    <scope>NUCLEOTIDE SEQUENCE</scope>
</reference>
<dbReference type="Gene3D" id="3.30.479.30">
    <property type="entry name" value="Band 7 domain"/>
    <property type="match status" value="1"/>
</dbReference>
<dbReference type="AlphaFoldDB" id="A0A0F9NPQ5"/>
<dbReference type="InterPro" id="IPR001107">
    <property type="entry name" value="Band_7"/>
</dbReference>
<comment type="caution">
    <text evidence="3">The sequence shown here is derived from an EMBL/GenBank/DDBJ whole genome shotgun (WGS) entry which is preliminary data.</text>
</comment>
<protein>
    <recommendedName>
        <fullName evidence="2">Band 7 domain-containing protein</fullName>
    </recommendedName>
</protein>
<evidence type="ECO:0000313" key="3">
    <source>
        <dbReference type="EMBL" id="KKM90805.1"/>
    </source>
</evidence>
<dbReference type="InterPro" id="IPR036013">
    <property type="entry name" value="Band_7/SPFH_dom_sf"/>
</dbReference>
<gene>
    <name evidence="3" type="ORF">LCGC14_1234930</name>
</gene>
<sequence>MFKEIKDKKFKDYDPEIIAWQRETKEDLGTPLMYSYPQPKDNIKNKKFFAVKDYEKALFYNKGKFIGALGGGIYELDKKARIKGTEIVWIDTSLLNIPWGIPIKNGFPTKDDVLIGLHGDLKLSIQNTKTFYKDIVAGKKEWTVQDIKDWIMTLLHTSLRDIFKNYFVKQIILEERERVINLITAKVTEEFIRYGLELETFNIIGLKTTKEVQEIIDHDKKGKNRLQVRIKELDEKKNELQNLLLNDKITQEDYDKKREQIEIFIKEAQEELRKNEI</sequence>
<accession>A0A0F9NPQ5</accession>
<name>A0A0F9NPQ5_9ZZZZ</name>